<dbReference type="Pfam" id="PF00092">
    <property type="entry name" value="VWA"/>
    <property type="match status" value="1"/>
</dbReference>
<evidence type="ECO:0000259" key="11">
    <source>
        <dbReference type="PROSITE" id="PS50234"/>
    </source>
</evidence>
<evidence type="ECO:0000256" key="3">
    <source>
        <dbReference type="ARBA" id="ARBA00022553"/>
    </source>
</evidence>
<dbReference type="PROSITE" id="PS50234">
    <property type="entry name" value="VWFA"/>
    <property type="match status" value="1"/>
</dbReference>
<evidence type="ECO:0000256" key="10">
    <source>
        <dbReference type="SAM" id="SignalP"/>
    </source>
</evidence>
<proteinExistence type="inferred from homology"/>
<feature type="compositionally biased region" description="Polar residues" evidence="9">
    <location>
        <begin position="393"/>
        <end position="403"/>
    </location>
</feature>
<feature type="domain" description="VWFA" evidence="11">
    <location>
        <begin position="43"/>
        <end position="214"/>
    </location>
</feature>
<protein>
    <submittedName>
        <fullName evidence="13">Anthrax toxin receptor 2-like</fullName>
    </submittedName>
</protein>
<feature type="signal peptide" evidence="10">
    <location>
        <begin position="1"/>
        <end position="23"/>
    </location>
</feature>
<evidence type="ECO:0000256" key="1">
    <source>
        <dbReference type="ARBA" id="ARBA00004479"/>
    </source>
</evidence>
<evidence type="ECO:0000256" key="2">
    <source>
        <dbReference type="ARBA" id="ARBA00008095"/>
    </source>
</evidence>
<keyword evidence="4" id="KW-0812">Transmembrane</keyword>
<dbReference type="InterPro" id="IPR008400">
    <property type="entry name" value="Anthrax_toxin_rcpt_extracel"/>
</dbReference>
<dbReference type="Gene3D" id="2.60.40.10">
    <property type="entry name" value="Immunoglobulins"/>
    <property type="match status" value="1"/>
</dbReference>
<evidence type="ECO:0000256" key="8">
    <source>
        <dbReference type="ARBA" id="ARBA00023136"/>
    </source>
</evidence>
<keyword evidence="5" id="KW-0479">Metal-binding</keyword>
<dbReference type="GeneID" id="102807348"/>
<dbReference type="InterPro" id="IPR008399">
    <property type="entry name" value="Anthrax_toxin_rcpt_C"/>
</dbReference>
<accession>A0ABM0M212</accession>
<dbReference type="Pfam" id="PF05587">
    <property type="entry name" value="Anth_Ig"/>
    <property type="match status" value="1"/>
</dbReference>
<evidence type="ECO:0000256" key="6">
    <source>
        <dbReference type="ARBA" id="ARBA00022729"/>
    </source>
</evidence>
<comment type="subcellular location">
    <subcellularLocation>
        <location evidence="1">Membrane</location>
        <topology evidence="1">Single-pass type I membrane protein</topology>
    </subcellularLocation>
</comment>
<keyword evidence="12" id="KW-1185">Reference proteome</keyword>
<comment type="similarity">
    <text evidence="2">Belongs to the ATR family.</text>
</comment>
<reference evidence="13" key="1">
    <citation type="submission" date="2025-08" db="UniProtKB">
        <authorList>
            <consortium name="RefSeq"/>
        </authorList>
    </citation>
    <scope>IDENTIFICATION</scope>
    <source>
        <tissue evidence="13">Testes</tissue>
    </source>
</reference>
<feature type="region of interest" description="Disordered" evidence="9">
    <location>
        <begin position="321"/>
        <end position="341"/>
    </location>
</feature>
<dbReference type="SMART" id="SM00327">
    <property type="entry name" value="VWA"/>
    <property type="match status" value="1"/>
</dbReference>
<dbReference type="SUPFAM" id="SSF53300">
    <property type="entry name" value="vWA-like"/>
    <property type="match status" value="1"/>
</dbReference>
<dbReference type="InterPro" id="IPR036465">
    <property type="entry name" value="vWFA_dom_sf"/>
</dbReference>
<sequence length="448" mass="49165">MALKKHNCSVFLTLLVLCKLALCQLLVSDDQYERSLRCRGGFDLYFILDRSASVTNDQFRTQTVNFVEDIVESFVSPHLRTSFITFSNVDETNVILPLTGDRDDIDKGIDNLREIQTRGGTYMHAGLYLVNEQIENVGFGAASVIIALTDGMLNDEELAVNEANIARHLGATVIAVGIGDFDSKQLRAVANFPPDEHIFTGDTFYDLASLIDKIVIQSCIEILSASPTEVCAKERFDIKIEGRGFTKTNNLSSVVCNFKLNETDNQVEIPTEITDTFLRCPAPMIPDEDSYVLLQISVNGRSFVSSNITITAHSCIKVVAKQKPKPPNPEPEVDPDKNKWPVVSASYYGGRGAGGIRRMEVDWGDKGSTEAGSKLEKTRNAQVTEAEDDPKSNGGSQSARSGPTCMQTFKSTISACFAPLVSLYSRISVRRPAPGEKGVCCRVQNEPV</sequence>
<keyword evidence="6 10" id="KW-0732">Signal</keyword>
<keyword evidence="8" id="KW-0472">Membrane</keyword>
<dbReference type="PANTHER" id="PTHR16059">
    <property type="entry name" value="ANTHRAX TOXIN RECEPTOR"/>
    <property type="match status" value="1"/>
</dbReference>
<evidence type="ECO:0000313" key="13">
    <source>
        <dbReference type="RefSeq" id="XP_006814053.1"/>
    </source>
</evidence>
<feature type="compositionally biased region" description="Basic and acidic residues" evidence="9">
    <location>
        <begin position="363"/>
        <end position="379"/>
    </location>
</feature>
<dbReference type="InterPro" id="IPR013783">
    <property type="entry name" value="Ig-like_fold"/>
</dbReference>
<dbReference type="Gene3D" id="3.40.50.410">
    <property type="entry name" value="von Willebrand factor, type A domain"/>
    <property type="match status" value="1"/>
</dbReference>
<feature type="region of interest" description="Disordered" evidence="9">
    <location>
        <begin position="363"/>
        <end position="403"/>
    </location>
</feature>
<feature type="chain" id="PRO_5046730972" evidence="10">
    <location>
        <begin position="24"/>
        <end position="448"/>
    </location>
</feature>
<keyword evidence="3" id="KW-0597">Phosphoprotein</keyword>
<dbReference type="InterPro" id="IPR002035">
    <property type="entry name" value="VWF_A"/>
</dbReference>
<dbReference type="RefSeq" id="XP_006814053.1">
    <property type="nucleotide sequence ID" value="XM_006813990.1"/>
</dbReference>
<evidence type="ECO:0000313" key="12">
    <source>
        <dbReference type="Proteomes" id="UP000694865"/>
    </source>
</evidence>
<dbReference type="PANTHER" id="PTHR16059:SF25">
    <property type="entry name" value="LYSOZYME"/>
    <property type="match status" value="1"/>
</dbReference>
<evidence type="ECO:0000256" key="5">
    <source>
        <dbReference type="ARBA" id="ARBA00022723"/>
    </source>
</evidence>
<dbReference type="Proteomes" id="UP000694865">
    <property type="component" value="Unplaced"/>
</dbReference>
<keyword evidence="7" id="KW-1133">Transmembrane helix</keyword>
<evidence type="ECO:0000256" key="7">
    <source>
        <dbReference type="ARBA" id="ARBA00022989"/>
    </source>
</evidence>
<gene>
    <name evidence="13" type="primary">LOC102807348</name>
</gene>
<evidence type="ECO:0000256" key="4">
    <source>
        <dbReference type="ARBA" id="ARBA00022692"/>
    </source>
</evidence>
<evidence type="ECO:0000256" key="9">
    <source>
        <dbReference type="SAM" id="MobiDB-lite"/>
    </source>
</evidence>
<organism evidence="12 13">
    <name type="scientific">Saccoglossus kowalevskii</name>
    <name type="common">Acorn worm</name>
    <dbReference type="NCBI Taxonomy" id="10224"/>
    <lineage>
        <taxon>Eukaryota</taxon>
        <taxon>Metazoa</taxon>
        <taxon>Hemichordata</taxon>
        <taxon>Enteropneusta</taxon>
        <taxon>Harrimaniidae</taxon>
        <taxon>Saccoglossus</taxon>
    </lineage>
</organism>
<dbReference type="Pfam" id="PF05586">
    <property type="entry name" value="Ant_C"/>
    <property type="match status" value="1"/>
</dbReference>
<name>A0ABM0M212_SACKO</name>